<evidence type="ECO:0000256" key="4">
    <source>
        <dbReference type="ARBA" id="ARBA00022664"/>
    </source>
</evidence>
<sequence length="382" mass="42390">MGRPGPRCRSPHAAGCSCRAGCARSSPAPQAGRVGGAAGRSFPPWAPFCSAENPQIKSRRERRAREPERRGGRGGDPGCGAAVPVEPAASGRGGGGCERRRRRFALDVTGAAQATSALGERGPPPGEFTMTNEEPLPKKVRLSEADFKVLPRDELILRWKQYEAYVQALEGKYTDLNSNDVTGLRESEEKLKQQQQESARRENILVMRLATKEQEMQECTWAPLRRVWLHLLYSPPREVFMHIGKIPLNLLFSRLNSPSALRLCLYVRCFNPLIIFTAFRWPHPNITMSPILGDIVLGSPELDPVLQMSHQCRVERKGHLPRPVGSTPPNAARMPMKICSGAIPRHFPSSKTTILILLLLLVLLINSTIRDSSNNILFLLNF</sequence>
<evidence type="ECO:0000313" key="11">
    <source>
        <dbReference type="Ensembl" id="ENSCPGP00000021127.1"/>
    </source>
</evidence>
<dbReference type="GO" id="GO:0006397">
    <property type="term" value="P:mRNA processing"/>
    <property type="evidence" value="ECO:0007669"/>
    <property type="project" value="UniProtKB-KW"/>
</dbReference>
<dbReference type="PANTHER" id="PTHR15217">
    <property type="entry name" value="WILMS' TUMOR 1-ASSOCIATING PROTEIN"/>
    <property type="match status" value="1"/>
</dbReference>
<evidence type="ECO:0000256" key="2">
    <source>
        <dbReference type="ARBA" id="ARBA00010313"/>
    </source>
</evidence>
<dbReference type="Ensembl" id="ENSCPGT00000023145.1">
    <property type="protein sequence ID" value="ENSCPGP00000021127.1"/>
    <property type="gene ID" value="ENSCPGG00000014759.1"/>
</dbReference>
<evidence type="ECO:0000256" key="10">
    <source>
        <dbReference type="SAM" id="MobiDB-lite"/>
    </source>
</evidence>
<dbReference type="InterPro" id="IPR033757">
    <property type="entry name" value="WTAP"/>
</dbReference>
<dbReference type="GO" id="GO:0008380">
    <property type="term" value="P:RNA splicing"/>
    <property type="evidence" value="ECO:0007669"/>
    <property type="project" value="UniProtKB-KW"/>
</dbReference>
<evidence type="ECO:0000256" key="9">
    <source>
        <dbReference type="ARBA" id="ARBA00033097"/>
    </source>
</evidence>
<dbReference type="GO" id="GO:0000381">
    <property type="term" value="P:regulation of alternative mRNA splicing, via spliceosome"/>
    <property type="evidence" value="ECO:0007669"/>
    <property type="project" value="InterPro"/>
</dbReference>
<evidence type="ECO:0000313" key="12">
    <source>
        <dbReference type="Proteomes" id="UP000694419"/>
    </source>
</evidence>
<reference evidence="11" key="2">
    <citation type="submission" date="2025-09" db="UniProtKB">
        <authorList>
            <consortium name="Ensembl"/>
        </authorList>
    </citation>
    <scope>IDENTIFICATION</scope>
</reference>
<protein>
    <recommendedName>
        <fullName evidence="3">Pre-mRNA-splicing regulator WTAP</fullName>
    </recommendedName>
    <alternativeName>
        <fullName evidence="9">Female-lethal(2)D homolog</fullName>
    </alternativeName>
    <alternativeName>
        <fullName evidence="8">WT1-associated protein</fullName>
    </alternativeName>
    <alternativeName>
        <fullName evidence="7">Wilms tumor 1-associating protein</fullName>
    </alternativeName>
</protein>
<reference evidence="11" key="1">
    <citation type="submission" date="2025-08" db="UniProtKB">
        <authorList>
            <consortium name="Ensembl"/>
        </authorList>
    </citation>
    <scope>IDENTIFICATION</scope>
</reference>
<feature type="region of interest" description="Disordered" evidence="10">
    <location>
        <begin position="1"/>
        <end position="98"/>
    </location>
</feature>
<feature type="compositionally biased region" description="Basic and acidic residues" evidence="10">
    <location>
        <begin position="63"/>
        <end position="73"/>
    </location>
</feature>
<dbReference type="GO" id="GO:0016556">
    <property type="term" value="P:mRNA modification"/>
    <property type="evidence" value="ECO:0007669"/>
    <property type="project" value="InterPro"/>
</dbReference>
<accession>A0A8C3PR01</accession>
<proteinExistence type="inferred from homology"/>
<name>A0A8C3PR01_9CHAR</name>
<dbReference type="PANTHER" id="PTHR15217:SF0">
    <property type="entry name" value="PRE-MRNA-SPLICING REGULATOR WTAP"/>
    <property type="match status" value="1"/>
</dbReference>
<evidence type="ECO:0000256" key="5">
    <source>
        <dbReference type="ARBA" id="ARBA00023187"/>
    </source>
</evidence>
<evidence type="ECO:0000256" key="3">
    <source>
        <dbReference type="ARBA" id="ARBA00017540"/>
    </source>
</evidence>
<organism evidence="11 12">
    <name type="scientific">Calidris pygmaea</name>
    <name type="common">Spoon-billed sandpiper</name>
    <dbReference type="NCBI Taxonomy" id="425635"/>
    <lineage>
        <taxon>Eukaryota</taxon>
        <taxon>Metazoa</taxon>
        <taxon>Chordata</taxon>
        <taxon>Craniata</taxon>
        <taxon>Vertebrata</taxon>
        <taxon>Euteleostomi</taxon>
        <taxon>Archelosauria</taxon>
        <taxon>Archosauria</taxon>
        <taxon>Dinosauria</taxon>
        <taxon>Saurischia</taxon>
        <taxon>Theropoda</taxon>
        <taxon>Coelurosauria</taxon>
        <taxon>Aves</taxon>
        <taxon>Neognathae</taxon>
        <taxon>Neoaves</taxon>
        <taxon>Charadriiformes</taxon>
        <taxon>Scolopacidae</taxon>
        <taxon>Calidris</taxon>
    </lineage>
</organism>
<dbReference type="GO" id="GO:0005634">
    <property type="term" value="C:nucleus"/>
    <property type="evidence" value="ECO:0007669"/>
    <property type="project" value="UniProtKB-SubCell"/>
</dbReference>
<feature type="compositionally biased region" description="Low complexity" evidence="10">
    <location>
        <begin position="13"/>
        <end position="26"/>
    </location>
</feature>
<comment type="subcellular location">
    <subcellularLocation>
        <location evidence="1">Nucleus</location>
    </subcellularLocation>
</comment>
<keyword evidence="5" id="KW-0508">mRNA splicing</keyword>
<dbReference type="Proteomes" id="UP000694419">
    <property type="component" value="Unplaced"/>
</dbReference>
<keyword evidence="12" id="KW-1185">Reference proteome</keyword>
<evidence type="ECO:0000256" key="7">
    <source>
        <dbReference type="ARBA" id="ARBA00032336"/>
    </source>
</evidence>
<dbReference type="AlphaFoldDB" id="A0A8C3PR01"/>
<feature type="region of interest" description="Disordered" evidence="10">
    <location>
        <begin position="110"/>
        <end position="137"/>
    </location>
</feature>
<evidence type="ECO:0000256" key="6">
    <source>
        <dbReference type="ARBA" id="ARBA00023242"/>
    </source>
</evidence>
<evidence type="ECO:0000256" key="1">
    <source>
        <dbReference type="ARBA" id="ARBA00004123"/>
    </source>
</evidence>
<keyword evidence="6" id="KW-0539">Nucleus</keyword>
<keyword evidence="4" id="KW-0507">mRNA processing</keyword>
<comment type="similarity">
    <text evidence="2">Belongs to the fl(2)d family.</text>
</comment>
<evidence type="ECO:0000256" key="8">
    <source>
        <dbReference type="ARBA" id="ARBA00032703"/>
    </source>
</evidence>